<keyword evidence="4" id="KW-1185">Reference proteome</keyword>
<reference evidence="3" key="1">
    <citation type="submission" date="2023-07" db="EMBL/GenBank/DDBJ databases">
        <title>Genomic Encyclopedia of Type Strains, Phase IV (KMG-IV): sequencing the most valuable type-strain genomes for metagenomic binning, comparative biology and taxonomic classification.</title>
        <authorList>
            <person name="Goeker M."/>
        </authorList>
    </citation>
    <scope>NUCLEOTIDE SEQUENCE</scope>
    <source>
        <strain evidence="3">DSM 21202</strain>
    </source>
</reference>
<feature type="domain" description="N-terminal" evidence="1">
    <location>
        <begin position="4"/>
        <end position="116"/>
    </location>
</feature>
<evidence type="ECO:0000313" key="3">
    <source>
        <dbReference type="EMBL" id="MDQ0316415.1"/>
    </source>
</evidence>
<dbReference type="Proteomes" id="UP001229244">
    <property type="component" value="Unassembled WGS sequence"/>
</dbReference>
<evidence type="ECO:0000259" key="1">
    <source>
        <dbReference type="Pfam" id="PF08401"/>
    </source>
</evidence>
<gene>
    <name evidence="3" type="ORF">J2S73_002872</name>
</gene>
<dbReference type="EMBL" id="JAUSUL010000002">
    <property type="protein sequence ID" value="MDQ0316415.1"/>
    <property type="molecule type" value="Genomic_DNA"/>
</dbReference>
<comment type="caution">
    <text evidence="3">The sequence shown here is derived from an EMBL/GenBank/DDBJ whole genome shotgun (WGS) entry which is preliminary data.</text>
</comment>
<dbReference type="GO" id="GO:0003697">
    <property type="term" value="F:single-stranded DNA binding"/>
    <property type="evidence" value="ECO:0007669"/>
    <property type="project" value="InterPro"/>
</dbReference>
<feature type="domain" description="Polyvalent protein metallopeptidase" evidence="2">
    <location>
        <begin position="139"/>
        <end position="270"/>
    </location>
</feature>
<dbReference type="RefSeq" id="WP_306886236.1">
    <property type="nucleotide sequence ID" value="NZ_JAUSUL010000002.1"/>
</dbReference>
<organism evidence="3 4">
    <name type="scientific">Amorphus orientalis</name>
    <dbReference type="NCBI Taxonomy" id="649198"/>
    <lineage>
        <taxon>Bacteria</taxon>
        <taxon>Pseudomonadati</taxon>
        <taxon>Pseudomonadota</taxon>
        <taxon>Alphaproteobacteria</taxon>
        <taxon>Hyphomicrobiales</taxon>
        <taxon>Amorphaceae</taxon>
        <taxon>Amorphus</taxon>
    </lineage>
</organism>
<protein>
    <submittedName>
        <fullName evidence="3">Antirestriction protein ArdC</fullName>
    </submittedName>
</protein>
<evidence type="ECO:0000313" key="4">
    <source>
        <dbReference type="Proteomes" id="UP001229244"/>
    </source>
</evidence>
<name>A0AAE3VQN5_9HYPH</name>
<proteinExistence type="predicted"/>
<accession>A0AAE3VQN5</accession>
<dbReference type="InterPro" id="IPR013610">
    <property type="entry name" value="ArdC_N"/>
</dbReference>
<sequence length="282" mass="31767">MSFDIYQHVTQTIVDAIEANPAEMQMPWHRFGGQLPENAVSGKQYQGVNILSLWCVAQLRGFDEAQWGTYKQWKEAGCQVRKGEKSSLIVFYKAVRYEDDQGEEQTRHVIKWSAVFNACQVDGYEAPTRPEMSPLERLEAVDAFVQSTGATIKEGGGRACYVPSLDEIHMPDGDRFFDTETRSRTEAFYGVLSHELTHWTGAPHRLARDLTGRFGSDRYAMEELVAELGAAFLCAKLSITPEVRDDHASYLANWLDVLKRDKKAIFTAAARAQDAVEYLSPS</sequence>
<dbReference type="AlphaFoldDB" id="A0AAE3VQN5"/>
<dbReference type="PIRSF" id="PIRSF037112">
    <property type="entry name" value="Antirestriction_ArdC"/>
    <property type="match status" value="1"/>
</dbReference>
<dbReference type="Pfam" id="PF08401">
    <property type="entry name" value="ArdcN"/>
    <property type="match status" value="1"/>
</dbReference>
<dbReference type="InterPro" id="IPR041459">
    <property type="entry name" value="MPTase-PolyVal"/>
</dbReference>
<evidence type="ECO:0000259" key="2">
    <source>
        <dbReference type="Pfam" id="PF18818"/>
    </source>
</evidence>
<dbReference type="InterPro" id="IPR017113">
    <property type="entry name" value="Antirestriction_ArdC"/>
</dbReference>
<dbReference type="Pfam" id="PF18818">
    <property type="entry name" value="MPTase-PolyVal"/>
    <property type="match status" value="1"/>
</dbReference>